<gene>
    <name evidence="1" type="ORF">NTEN_LOCUS24449</name>
</gene>
<dbReference type="AlphaFoldDB" id="A0A6H5HS31"/>
<keyword evidence="2" id="KW-1185">Reference proteome</keyword>
<proteinExistence type="predicted"/>
<dbReference type="EMBL" id="CADCXU010036061">
    <property type="protein sequence ID" value="CAB0020922.1"/>
    <property type="molecule type" value="Genomic_DNA"/>
</dbReference>
<feature type="non-terminal residue" evidence="1">
    <location>
        <position position="87"/>
    </location>
</feature>
<organism evidence="1 2">
    <name type="scientific">Nesidiocoris tenuis</name>
    <dbReference type="NCBI Taxonomy" id="355587"/>
    <lineage>
        <taxon>Eukaryota</taxon>
        <taxon>Metazoa</taxon>
        <taxon>Ecdysozoa</taxon>
        <taxon>Arthropoda</taxon>
        <taxon>Hexapoda</taxon>
        <taxon>Insecta</taxon>
        <taxon>Pterygota</taxon>
        <taxon>Neoptera</taxon>
        <taxon>Paraneoptera</taxon>
        <taxon>Hemiptera</taxon>
        <taxon>Heteroptera</taxon>
        <taxon>Panheteroptera</taxon>
        <taxon>Cimicomorpha</taxon>
        <taxon>Miridae</taxon>
        <taxon>Dicyphina</taxon>
        <taxon>Nesidiocoris</taxon>
    </lineage>
</organism>
<accession>A0A6H5HS31</accession>
<dbReference type="Proteomes" id="UP000479000">
    <property type="component" value="Unassembled WGS sequence"/>
</dbReference>
<reference evidence="1 2" key="1">
    <citation type="submission" date="2020-02" db="EMBL/GenBank/DDBJ databases">
        <authorList>
            <person name="Ferguson B K."/>
        </authorList>
    </citation>
    <scope>NUCLEOTIDE SEQUENCE [LARGE SCALE GENOMIC DNA]</scope>
</reference>
<evidence type="ECO:0000313" key="2">
    <source>
        <dbReference type="Proteomes" id="UP000479000"/>
    </source>
</evidence>
<evidence type="ECO:0000313" key="1">
    <source>
        <dbReference type="EMBL" id="CAB0020922.1"/>
    </source>
</evidence>
<protein>
    <submittedName>
        <fullName evidence="1">Uncharacterized protein</fullName>
    </submittedName>
</protein>
<sequence length="87" mass="10190">MRFWRLPFGTGNCYSMARESRQARQEPHHSPLRLLDWEYQLVPAPSGCQVELLIPPPSYRVQIKTCIPSRQFIIFISFAGLENQKKQ</sequence>
<name>A0A6H5HS31_9HEMI</name>